<comment type="caution">
    <text evidence="7">The sequence shown here is derived from an EMBL/GenBank/DDBJ whole genome shotgun (WGS) entry which is preliminary data.</text>
</comment>
<dbReference type="PANTHER" id="PTHR36766">
    <property type="entry name" value="PLANT BROAD-SPECTRUM MILDEW RESISTANCE PROTEIN RPW8"/>
    <property type="match status" value="1"/>
</dbReference>
<dbReference type="InterPro" id="IPR038005">
    <property type="entry name" value="RX-like_CC"/>
</dbReference>
<sequence>MAEAIPFGVATEILTKLGSSLFQEIGSLYGVKKDLQELENTLSTIKAALLDAEERQEKSHLVQDWIRKLKDVVFDADDLLDAAATRASQLQVETHGWKIEKVSPNSIAFRGKISRKIKNIRGRLDRIAEDMGRFNFRERVVNLQVGNRERGQTHSFVLTSEVVGRDKNKEEIIELLMSSGKQENCSIIPVVGIGGLGKTTLAQFVYSDERVVNFFEKRMWVCVTEDFDVEKVVRKILTSMTNDEVGNLDMDLLQIRLREKLIDKRYLLVLDDMCNENLERWICLKNLLVGGAKGSKILVTTRSRKVASVMGVESSYLLKGLTEEESWTLFKKVAFPERQETVDANLEAIGKRIIERCKGVPLAVKTLGSVMQFKTEESDWLAIDNSEIWKLSEESNDILPVLKLSYDHLAVNLRQCLPIVQYSPRATASVKIS</sequence>
<evidence type="ECO:0000256" key="2">
    <source>
        <dbReference type="ARBA" id="ARBA00022741"/>
    </source>
</evidence>
<evidence type="ECO:0000259" key="5">
    <source>
        <dbReference type="Pfam" id="PF00931"/>
    </source>
</evidence>
<feature type="domain" description="NB-ARC" evidence="5">
    <location>
        <begin position="166"/>
        <end position="339"/>
    </location>
</feature>
<evidence type="ECO:0000256" key="3">
    <source>
        <dbReference type="ARBA" id="ARBA00022821"/>
    </source>
</evidence>
<keyword evidence="2" id="KW-0547">Nucleotide-binding</keyword>
<keyword evidence="1" id="KW-0677">Repeat</keyword>
<dbReference type="Pfam" id="PF18052">
    <property type="entry name" value="Rx_N"/>
    <property type="match status" value="1"/>
</dbReference>
<dbReference type="Pfam" id="PF00931">
    <property type="entry name" value="NB-ARC"/>
    <property type="match status" value="1"/>
</dbReference>
<keyword evidence="4" id="KW-0067">ATP-binding</keyword>
<evidence type="ECO:0000259" key="6">
    <source>
        <dbReference type="Pfam" id="PF18052"/>
    </source>
</evidence>
<dbReference type="InterPro" id="IPR041118">
    <property type="entry name" value="Rx_N"/>
</dbReference>
<dbReference type="Gene3D" id="3.40.50.300">
    <property type="entry name" value="P-loop containing nucleotide triphosphate hydrolases"/>
    <property type="match status" value="1"/>
</dbReference>
<feature type="domain" description="Disease resistance N-terminal" evidence="6">
    <location>
        <begin position="12"/>
        <end position="95"/>
    </location>
</feature>
<dbReference type="Gene3D" id="1.20.5.4130">
    <property type="match status" value="1"/>
</dbReference>
<evidence type="ECO:0000256" key="1">
    <source>
        <dbReference type="ARBA" id="ARBA00022737"/>
    </source>
</evidence>
<dbReference type="Proteomes" id="UP001174677">
    <property type="component" value="Chromosome 1"/>
</dbReference>
<organism evidence="7 8">
    <name type="scientific">Hevea brasiliensis</name>
    <name type="common">Para rubber tree</name>
    <name type="synonym">Siphonia brasiliensis</name>
    <dbReference type="NCBI Taxonomy" id="3981"/>
    <lineage>
        <taxon>Eukaryota</taxon>
        <taxon>Viridiplantae</taxon>
        <taxon>Streptophyta</taxon>
        <taxon>Embryophyta</taxon>
        <taxon>Tracheophyta</taxon>
        <taxon>Spermatophyta</taxon>
        <taxon>Magnoliopsida</taxon>
        <taxon>eudicotyledons</taxon>
        <taxon>Gunneridae</taxon>
        <taxon>Pentapetalae</taxon>
        <taxon>rosids</taxon>
        <taxon>fabids</taxon>
        <taxon>Malpighiales</taxon>
        <taxon>Euphorbiaceae</taxon>
        <taxon>Crotonoideae</taxon>
        <taxon>Micrandreae</taxon>
        <taxon>Hevea</taxon>
    </lineage>
</organism>
<dbReference type="InterPro" id="IPR002182">
    <property type="entry name" value="NB-ARC"/>
</dbReference>
<gene>
    <name evidence="7" type="ORF">P3X46_001725</name>
</gene>
<dbReference type="SUPFAM" id="SSF52540">
    <property type="entry name" value="P-loop containing nucleoside triphosphate hydrolases"/>
    <property type="match status" value="1"/>
</dbReference>
<dbReference type="Gene3D" id="1.10.8.430">
    <property type="entry name" value="Helical domain of apoptotic protease-activating factors"/>
    <property type="match status" value="1"/>
</dbReference>
<reference evidence="7" key="1">
    <citation type="journal article" date="2023" name="Plant Biotechnol. J.">
        <title>Chromosome-level wild Hevea brasiliensis genome provides new tools for genomic-assisted breeding and valuable loci to elevate rubber yield.</title>
        <authorList>
            <person name="Cheng H."/>
            <person name="Song X."/>
            <person name="Hu Y."/>
            <person name="Wu T."/>
            <person name="Yang Q."/>
            <person name="An Z."/>
            <person name="Feng S."/>
            <person name="Deng Z."/>
            <person name="Wu W."/>
            <person name="Zeng X."/>
            <person name="Tu M."/>
            <person name="Wang X."/>
            <person name="Huang H."/>
        </authorList>
    </citation>
    <scope>NUCLEOTIDE SEQUENCE</scope>
    <source>
        <strain evidence="7">MT/VB/25A 57/8</strain>
    </source>
</reference>
<evidence type="ECO:0000313" key="8">
    <source>
        <dbReference type="Proteomes" id="UP001174677"/>
    </source>
</evidence>
<keyword evidence="8" id="KW-1185">Reference proteome</keyword>
<dbReference type="InterPro" id="IPR042197">
    <property type="entry name" value="Apaf_helical"/>
</dbReference>
<evidence type="ECO:0008006" key="9">
    <source>
        <dbReference type="Google" id="ProtNLM"/>
    </source>
</evidence>
<dbReference type="InterPro" id="IPR027417">
    <property type="entry name" value="P-loop_NTPase"/>
</dbReference>
<evidence type="ECO:0000256" key="4">
    <source>
        <dbReference type="ARBA" id="ARBA00022840"/>
    </source>
</evidence>
<dbReference type="EMBL" id="JARPOI010000001">
    <property type="protein sequence ID" value="KAJ9190537.1"/>
    <property type="molecule type" value="Genomic_DNA"/>
</dbReference>
<keyword evidence="3" id="KW-0611">Plant defense</keyword>
<dbReference type="CDD" id="cd14798">
    <property type="entry name" value="RX-CC_like"/>
    <property type="match status" value="1"/>
</dbReference>
<proteinExistence type="predicted"/>
<dbReference type="PANTHER" id="PTHR36766:SF40">
    <property type="entry name" value="DISEASE RESISTANCE PROTEIN RGA3"/>
    <property type="match status" value="1"/>
</dbReference>
<evidence type="ECO:0000313" key="7">
    <source>
        <dbReference type="EMBL" id="KAJ9190537.1"/>
    </source>
</evidence>
<name>A0ABQ9NE72_HEVBR</name>
<dbReference type="PRINTS" id="PR00364">
    <property type="entry name" value="DISEASERSIST"/>
</dbReference>
<accession>A0ABQ9NE72</accession>
<protein>
    <recommendedName>
        <fullName evidence="9">Disease resistance protein RGA3</fullName>
    </recommendedName>
</protein>